<dbReference type="Gramene" id="TuG1812G0600003276.01.T01">
    <property type="protein sequence ID" value="TuG1812G0600003276.01.T01.cds321873"/>
    <property type="gene ID" value="TuG1812G0600003276.01"/>
</dbReference>
<feature type="compositionally biased region" description="Polar residues" evidence="1">
    <location>
        <begin position="72"/>
        <end position="81"/>
    </location>
</feature>
<name>A0A8R7QUH6_TRIUA</name>
<keyword evidence="3" id="KW-1185">Reference proteome</keyword>
<gene>
    <name evidence="2" type="primary">LOC125514561</name>
</gene>
<evidence type="ECO:0000256" key="1">
    <source>
        <dbReference type="SAM" id="MobiDB-lite"/>
    </source>
</evidence>
<reference evidence="2" key="2">
    <citation type="submission" date="2018-03" db="EMBL/GenBank/DDBJ databases">
        <title>The Triticum urartu genome reveals the dynamic nature of wheat genome evolution.</title>
        <authorList>
            <person name="Ling H."/>
            <person name="Ma B."/>
            <person name="Shi X."/>
            <person name="Liu H."/>
            <person name="Dong L."/>
            <person name="Sun H."/>
            <person name="Cao Y."/>
            <person name="Gao Q."/>
            <person name="Zheng S."/>
            <person name="Li Y."/>
            <person name="Yu Y."/>
            <person name="Du H."/>
            <person name="Qi M."/>
            <person name="Li Y."/>
            <person name="Yu H."/>
            <person name="Cui Y."/>
            <person name="Wang N."/>
            <person name="Chen C."/>
            <person name="Wu H."/>
            <person name="Zhao Y."/>
            <person name="Zhang J."/>
            <person name="Li Y."/>
            <person name="Zhou W."/>
            <person name="Zhang B."/>
            <person name="Hu W."/>
            <person name="Eijk M."/>
            <person name="Tang J."/>
            <person name="Witsenboer H."/>
            <person name="Zhao S."/>
            <person name="Li Z."/>
            <person name="Zhang A."/>
            <person name="Wang D."/>
            <person name="Liang C."/>
        </authorList>
    </citation>
    <scope>NUCLEOTIDE SEQUENCE [LARGE SCALE GENOMIC DNA]</scope>
    <source>
        <strain evidence="2">cv. G1812</strain>
    </source>
</reference>
<dbReference type="AlphaFoldDB" id="A0A8R7QUH6"/>
<feature type="compositionally biased region" description="Polar residues" evidence="1">
    <location>
        <begin position="18"/>
        <end position="33"/>
    </location>
</feature>
<evidence type="ECO:0000313" key="2">
    <source>
        <dbReference type="EnsemblPlants" id="TuG1812G0600003276.01.T01.cds321873"/>
    </source>
</evidence>
<dbReference type="EnsemblPlants" id="TuG1812G0600003276.01.T01">
    <property type="protein sequence ID" value="TuG1812G0600003276.01.T01.cds321873"/>
    <property type="gene ID" value="TuG1812G0600003276.01"/>
</dbReference>
<sequence length="112" mass="11880">MESQSISTDGYLRRWKVSDSSHGASVKSSFSISGTGGVDPADAESSPSVDAEHLGDSGSEFLDEGAARDSQMAVSLASTEAWSGPARWAPPRRSDGKLRRARSPRRRKAALS</sequence>
<organism evidence="2 3">
    <name type="scientific">Triticum urartu</name>
    <name type="common">Red wild einkorn</name>
    <name type="synonym">Crithodium urartu</name>
    <dbReference type="NCBI Taxonomy" id="4572"/>
    <lineage>
        <taxon>Eukaryota</taxon>
        <taxon>Viridiplantae</taxon>
        <taxon>Streptophyta</taxon>
        <taxon>Embryophyta</taxon>
        <taxon>Tracheophyta</taxon>
        <taxon>Spermatophyta</taxon>
        <taxon>Magnoliopsida</taxon>
        <taxon>Liliopsida</taxon>
        <taxon>Poales</taxon>
        <taxon>Poaceae</taxon>
        <taxon>BOP clade</taxon>
        <taxon>Pooideae</taxon>
        <taxon>Triticodae</taxon>
        <taxon>Triticeae</taxon>
        <taxon>Triticinae</taxon>
        <taxon>Triticum</taxon>
    </lineage>
</organism>
<feature type="compositionally biased region" description="Basic residues" evidence="1">
    <location>
        <begin position="99"/>
        <end position="112"/>
    </location>
</feature>
<protein>
    <submittedName>
        <fullName evidence="2">Uncharacterized protein</fullName>
    </submittedName>
</protein>
<accession>A0A8R7QUH6</accession>
<feature type="region of interest" description="Disordered" evidence="1">
    <location>
        <begin position="1"/>
        <end position="112"/>
    </location>
</feature>
<proteinExistence type="predicted"/>
<reference evidence="2" key="3">
    <citation type="submission" date="2022-06" db="UniProtKB">
        <authorList>
            <consortium name="EnsemblPlants"/>
        </authorList>
    </citation>
    <scope>IDENTIFICATION</scope>
</reference>
<reference evidence="3" key="1">
    <citation type="journal article" date="2013" name="Nature">
        <title>Draft genome of the wheat A-genome progenitor Triticum urartu.</title>
        <authorList>
            <person name="Ling H.Q."/>
            <person name="Zhao S."/>
            <person name="Liu D."/>
            <person name="Wang J."/>
            <person name="Sun H."/>
            <person name="Zhang C."/>
            <person name="Fan H."/>
            <person name="Li D."/>
            <person name="Dong L."/>
            <person name="Tao Y."/>
            <person name="Gao C."/>
            <person name="Wu H."/>
            <person name="Li Y."/>
            <person name="Cui Y."/>
            <person name="Guo X."/>
            <person name="Zheng S."/>
            <person name="Wang B."/>
            <person name="Yu K."/>
            <person name="Liang Q."/>
            <person name="Yang W."/>
            <person name="Lou X."/>
            <person name="Chen J."/>
            <person name="Feng M."/>
            <person name="Jian J."/>
            <person name="Zhang X."/>
            <person name="Luo G."/>
            <person name="Jiang Y."/>
            <person name="Liu J."/>
            <person name="Wang Z."/>
            <person name="Sha Y."/>
            <person name="Zhang B."/>
            <person name="Wu H."/>
            <person name="Tang D."/>
            <person name="Shen Q."/>
            <person name="Xue P."/>
            <person name="Zou S."/>
            <person name="Wang X."/>
            <person name="Liu X."/>
            <person name="Wang F."/>
            <person name="Yang Y."/>
            <person name="An X."/>
            <person name="Dong Z."/>
            <person name="Zhang K."/>
            <person name="Zhang X."/>
            <person name="Luo M.C."/>
            <person name="Dvorak J."/>
            <person name="Tong Y."/>
            <person name="Wang J."/>
            <person name="Yang H."/>
            <person name="Li Z."/>
            <person name="Wang D."/>
            <person name="Zhang A."/>
            <person name="Wang J."/>
        </authorList>
    </citation>
    <scope>NUCLEOTIDE SEQUENCE</scope>
    <source>
        <strain evidence="3">cv. G1812</strain>
    </source>
</reference>
<dbReference type="Proteomes" id="UP000015106">
    <property type="component" value="Chromosome 6"/>
</dbReference>
<evidence type="ECO:0000313" key="3">
    <source>
        <dbReference type="Proteomes" id="UP000015106"/>
    </source>
</evidence>